<sequence>MVINNQDNYFEQLINQDLIEMMLDAVSKGVYRIQPDGTLKADTGVATESPWHHIAMLTDYNCELWHQVMFDIIGSKHRKFVPSGCQECWKVVVRPRSLHELFQLLDIEFRLQLPSKCGIERRATVHGLYGGYFYNKSLQEGLERYEQIRAEVDKNISPDVEVRLKRACTEFELAFPDSRAWEIHDWQLPIEALVTAFVAQAQDGSPLQPPLVLTHVHRRWIEWAYQNGDVTYLEYTGGKPLYPAAVTYHHLAGKTDEEIEAFTKVNPQ</sequence>
<gene>
    <name evidence="1" type="ORF">LCGC14_2589150</name>
</gene>
<name>A0A0F9ACG3_9ZZZZ</name>
<accession>A0A0F9ACG3</accession>
<dbReference type="AlphaFoldDB" id="A0A0F9ACG3"/>
<evidence type="ECO:0000313" key="1">
    <source>
        <dbReference type="EMBL" id="KKL07125.1"/>
    </source>
</evidence>
<organism evidence="1">
    <name type="scientific">marine sediment metagenome</name>
    <dbReference type="NCBI Taxonomy" id="412755"/>
    <lineage>
        <taxon>unclassified sequences</taxon>
        <taxon>metagenomes</taxon>
        <taxon>ecological metagenomes</taxon>
    </lineage>
</organism>
<comment type="caution">
    <text evidence="1">The sequence shown here is derived from an EMBL/GenBank/DDBJ whole genome shotgun (WGS) entry which is preliminary data.</text>
</comment>
<reference evidence="1" key="1">
    <citation type="journal article" date="2015" name="Nature">
        <title>Complex archaea that bridge the gap between prokaryotes and eukaryotes.</title>
        <authorList>
            <person name="Spang A."/>
            <person name="Saw J.H."/>
            <person name="Jorgensen S.L."/>
            <person name="Zaremba-Niedzwiedzka K."/>
            <person name="Martijn J."/>
            <person name="Lind A.E."/>
            <person name="van Eijk R."/>
            <person name="Schleper C."/>
            <person name="Guy L."/>
            <person name="Ettema T.J."/>
        </authorList>
    </citation>
    <scope>NUCLEOTIDE SEQUENCE</scope>
</reference>
<proteinExistence type="predicted"/>
<protein>
    <submittedName>
        <fullName evidence="1">Uncharacterized protein</fullName>
    </submittedName>
</protein>
<dbReference type="EMBL" id="LAZR01043419">
    <property type="protein sequence ID" value="KKL07125.1"/>
    <property type="molecule type" value="Genomic_DNA"/>
</dbReference>